<feature type="compositionally biased region" description="Polar residues" evidence="1">
    <location>
        <begin position="31"/>
        <end position="45"/>
    </location>
</feature>
<gene>
    <name evidence="2" type="ORF">FD755_013954</name>
</gene>
<evidence type="ECO:0000313" key="2">
    <source>
        <dbReference type="EMBL" id="KAB0373698.1"/>
    </source>
</evidence>
<comment type="caution">
    <text evidence="2">The sequence shown here is derived from an EMBL/GenBank/DDBJ whole genome shotgun (WGS) entry which is preliminary data.</text>
</comment>
<proteinExistence type="predicted"/>
<organism evidence="2 3">
    <name type="scientific">Muntiacus reevesi</name>
    <name type="common">Reeves' muntjac</name>
    <name type="synonym">Cervus reevesi</name>
    <dbReference type="NCBI Taxonomy" id="9886"/>
    <lineage>
        <taxon>Eukaryota</taxon>
        <taxon>Metazoa</taxon>
        <taxon>Chordata</taxon>
        <taxon>Craniata</taxon>
        <taxon>Vertebrata</taxon>
        <taxon>Euteleostomi</taxon>
        <taxon>Mammalia</taxon>
        <taxon>Eutheria</taxon>
        <taxon>Laurasiatheria</taxon>
        <taxon>Artiodactyla</taxon>
        <taxon>Ruminantia</taxon>
        <taxon>Pecora</taxon>
        <taxon>Cervidae</taxon>
        <taxon>Muntiacinae</taxon>
        <taxon>Muntiacus</taxon>
    </lineage>
</organism>
<dbReference type="AlphaFoldDB" id="A0A5N3XKS1"/>
<dbReference type="Proteomes" id="UP000326062">
    <property type="component" value="Chromosome 7"/>
</dbReference>
<sequence>MDTRKALSVVSEDQSLFECAYGTPHLPKTDMTASSSGDYGQTSKMSPRVPQQDWLSQPPARVTIKMEWCLIPHPTLLQLEQTLFATYIF</sequence>
<name>A0A5N3XKS1_MUNRE</name>
<evidence type="ECO:0000313" key="3">
    <source>
        <dbReference type="Proteomes" id="UP000326062"/>
    </source>
</evidence>
<dbReference type="EMBL" id="VCEB01000008">
    <property type="protein sequence ID" value="KAB0373698.1"/>
    <property type="molecule type" value="Genomic_DNA"/>
</dbReference>
<keyword evidence="3" id="KW-1185">Reference proteome</keyword>
<evidence type="ECO:0000256" key="1">
    <source>
        <dbReference type="SAM" id="MobiDB-lite"/>
    </source>
</evidence>
<feature type="region of interest" description="Disordered" evidence="1">
    <location>
        <begin position="22"/>
        <end position="54"/>
    </location>
</feature>
<protein>
    <submittedName>
        <fullName evidence="2">Uncharacterized protein</fullName>
    </submittedName>
</protein>
<reference evidence="2 3" key="1">
    <citation type="submission" date="2019-06" db="EMBL/GenBank/DDBJ databases">
        <title>Discovery of a novel chromosome fission-fusion reversal in muntjac.</title>
        <authorList>
            <person name="Mudd A.B."/>
            <person name="Bredeson J.V."/>
            <person name="Baum R."/>
            <person name="Hockemeyer D."/>
            <person name="Rokhsar D.S."/>
        </authorList>
    </citation>
    <scope>NUCLEOTIDE SEQUENCE [LARGE SCALE GENOMIC DNA]</scope>
    <source>
        <strain evidence="2">UCam_UCB_Mr</strain>
        <tissue evidence="2">Fibroblast cell line</tissue>
    </source>
</reference>
<accession>A0A5N3XKS1</accession>